<evidence type="ECO:0000313" key="1">
    <source>
        <dbReference type="EMBL" id="TGY72932.1"/>
    </source>
</evidence>
<dbReference type="RefSeq" id="WP_135950313.1">
    <property type="nucleotide sequence ID" value="NZ_CAOOJZ010000006.1"/>
</dbReference>
<dbReference type="AlphaFoldDB" id="A0A4S2FUL3"/>
<proteinExistence type="predicted"/>
<protein>
    <recommendedName>
        <fullName evidence="3">FimB/Mfa2 family fimbrial subunit</fullName>
    </recommendedName>
</protein>
<reference evidence="1 2" key="1">
    <citation type="submission" date="2019-04" db="EMBL/GenBank/DDBJ databases">
        <title>Microbes associate with the intestines of laboratory mice.</title>
        <authorList>
            <person name="Navarre W."/>
            <person name="Wong E."/>
            <person name="Huang K."/>
            <person name="Tropini C."/>
            <person name="Ng K."/>
            <person name="Yu B."/>
        </authorList>
    </citation>
    <scope>NUCLEOTIDE SEQUENCE [LARGE SCALE GENOMIC DNA]</scope>
    <source>
        <strain evidence="1 2">NM22_B1</strain>
    </source>
</reference>
<evidence type="ECO:0008006" key="3">
    <source>
        <dbReference type="Google" id="ProtNLM"/>
    </source>
</evidence>
<comment type="caution">
    <text evidence="1">The sequence shown here is derived from an EMBL/GenBank/DDBJ whole genome shotgun (WGS) entry which is preliminary data.</text>
</comment>
<dbReference type="EMBL" id="SRYJ01000003">
    <property type="protein sequence ID" value="TGY72932.1"/>
    <property type="molecule type" value="Genomic_DNA"/>
</dbReference>
<dbReference type="Proteomes" id="UP000310760">
    <property type="component" value="Unassembled WGS sequence"/>
</dbReference>
<organism evidence="1 2">
    <name type="scientific">Phocaeicola sartorii</name>
    <dbReference type="NCBI Taxonomy" id="671267"/>
    <lineage>
        <taxon>Bacteria</taxon>
        <taxon>Pseudomonadati</taxon>
        <taxon>Bacteroidota</taxon>
        <taxon>Bacteroidia</taxon>
        <taxon>Bacteroidales</taxon>
        <taxon>Bacteroidaceae</taxon>
        <taxon>Phocaeicola</taxon>
    </lineage>
</organism>
<gene>
    <name evidence="1" type="ORF">E5339_01635</name>
</gene>
<accession>A0A4S2FUL3</accession>
<name>A0A4S2FUL3_9BACT</name>
<evidence type="ECO:0000313" key="2">
    <source>
        <dbReference type="Proteomes" id="UP000310760"/>
    </source>
</evidence>
<sequence length="294" mass="33684">MKKMVGMLLGLMLVCCSCLRDEIRPCPPLQVSIGVKDKNYFNVDDVERQGLASRLDEDLPFRSYVSTLYCALYELESGEKVEVKPHMEVDNEEKIQRITFSDRLPFGKYRMVVWGNLRDERPLEGDATDACLEEHDASLQDIYVAADTLEYGYAAYRHTVELERTKGKLIVLAENMPFPVAASVKEVSQVYSFVQSDLQYDEAITHRTHTPWEDPYRMLTETLMGPSVEEDRSVLEVDFLPEEPGGGRASPENIHITINRNELAVVKYVFTGKGFEIYVLVNDRWEAQHNMDID</sequence>